<gene>
    <name evidence="1" type="ORF">L21SP2_0394</name>
</gene>
<keyword evidence="2" id="KW-1185">Reference proteome</keyword>
<proteinExistence type="predicted"/>
<accession>V5WF72</accession>
<dbReference type="HOGENOM" id="CLU_3316698_0_0_12"/>
<evidence type="ECO:0000313" key="2">
    <source>
        <dbReference type="Proteomes" id="UP000018680"/>
    </source>
</evidence>
<organism evidence="1 2">
    <name type="scientific">Salinispira pacifica</name>
    <dbReference type="NCBI Taxonomy" id="1307761"/>
    <lineage>
        <taxon>Bacteria</taxon>
        <taxon>Pseudomonadati</taxon>
        <taxon>Spirochaetota</taxon>
        <taxon>Spirochaetia</taxon>
        <taxon>Spirochaetales</taxon>
        <taxon>Spirochaetaceae</taxon>
        <taxon>Salinispira</taxon>
    </lineage>
</organism>
<dbReference type="EMBL" id="CP006939">
    <property type="protein sequence ID" value="AHC13826.1"/>
    <property type="molecule type" value="Genomic_DNA"/>
</dbReference>
<name>V5WF72_9SPIO</name>
<reference evidence="1 2" key="1">
    <citation type="journal article" date="2015" name="Stand. Genomic Sci.">
        <title>Complete genome sequence and description of Salinispira pacifica gen. nov., sp. nov., a novel spirochaete isolated form a hypersaline microbial mat.</title>
        <authorList>
            <person name="Ben Hania W."/>
            <person name="Joseph M."/>
            <person name="Schumann P."/>
            <person name="Bunk B."/>
            <person name="Fiebig A."/>
            <person name="Sproer C."/>
            <person name="Klenk H.P."/>
            <person name="Fardeau M.L."/>
            <person name="Spring S."/>
        </authorList>
    </citation>
    <scope>NUCLEOTIDE SEQUENCE [LARGE SCALE GENOMIC DNA]</scope>
    <source>
        <strain evidence="1 2">L21-RPul-D2</strain>
    </source>
</reference>
<protein>
    <submittedName>
        <fullName evidence="1">Uncharacterized protein</fullName>
    </submittedName>
</protein>
<evidence type="ECO:0000313" key="1">
    <source>
        <dbReference type="EMBL" id="AHC13826.1"/>
    </source>
</evidence>
<dbReference type="KEGG" id="slr:L21SP2_0394"/>
<sequence length="39" mass="4274">MVFKNLPYLSAADSGVNNSTTISGAVMSEKFRFTSFRAQ</sequence>
<dbReference type="Proteomes" id="UP000018680">
    <property type="component" value="Chromosome"/>
</dbReference>
<dbReference type="AlphaFoldDB" id="V5WF72"/>